<reference evidence="2 3" key="1">
    <citation type="journal article" date="2019" name="Nat. Ecol. Evol.">
        <title>Megaphylogeny resolves global patterns of mushroom evolution.</title>
        <authorList>
            <person name="Varga T."/>
            <person name="Krizsan K."/>
            <person name="Foldi C."/>
            <person name="Dima B."/>
            <person name="Sanchez-Garcia M."/>
            <person name="Sanchez-Ramirez S."/>
            <person name="Szollosi G.J."/>
            <person name="Szarkandi J.G."/>
            <person name="Papp V."/>
            <person name="Albert L."/>
            <person name="Andreopoulos W."/>
            <person name="Angelini C."/>
            <person name="Antonin V."/>
            <person name="Barry K.W."/>
            <person name="Bougher N.L."/>
            <person name="Buchanan P."/>
            <person name="Buyck B."/>
            <person name="Bense V."/>
            <person name="Catcheside P."/>
            <person name="Chovatia M."/>
            <person name="Cooper J."/>
            <person name="Damon W."/>
            <person name="Desjardin D."/>
            <person name="Finy P."/>
            <person name="Geml J."/>
            <person name="Haridas S."/>
            <person name="Hughes K."/>
            <person name="Justo A."/>
            <person name="Karasinski D."/>
            <person name="Kautmanova I."/>
            <person name="Kiss B."/>
            <person name="Kocsube S."/>
            <person name="Kotiranta H."/>
            <person name="LaButti K.M."/>
            <person name="Lechner B.E."/>
            <person name="Liimatainen K."/>
            <person name="Lipzen A."/>
            <person name="Lukacs Z."/>
            <person name="Mihaltcheva S."/>
            <person name="Morgado L.N."/>
            <person name="Niskanen T."/>
            <person name="Noordeloos M.E."/>
            <person name="Ohm R.A."/>
            <person name="Ortiz-Santana B."/>
            <person name="Ovrebo C."/>
            <person name="Racz N."/>
            <person name="Riley R."/>
            <person name="Savchenko A."/>
            <person name="Shiryaev A."/>
            <person name="Soop K."/>
            <person name="Spirin V."/>
            <person name="Szebenyi C."/>
            <person name="Tomsovsky M."/>
            <person name="Tulloss R.E."/>
            <person name="Uehling J."/>
            <person name="Grigoriev I.V."/>
            <person name="Vagvolgyi C."/>
            <person name="Papp T."/>
            <person name="Martin F.M."/>
            <person name="Miettinen O."/>
            <person name="Hibbett D.S."/>
            <person name="Nagy L.G."/>
        </authorList>
    </citation>
    <scope>NUCLEOTIDE SEQUENCE [LARGE SCALE GENOMIC DNA]</scope>
    <source>
        <strain evidence="2 3">OMC1185</strain>
    </source>
</reference>
<dbReference type="OrthoDB" id="2506204at2759"/>
<dbReference type="InterPro" id="IPR052577">
    <property type="entry name" value="VWA7"/>
</dbReference>
<dbReference type="PANTHER" id="PTHR14905">
    <property type="entry name" value="NG37"/>
    <property type="match status" value="1"/>
</dbReference>
<keyword evidence="1" id="KW-0732">Signal</keyword>
<feature type="signal peptide" evidence="1">
    <location>
        <begin position="1"/>
        <end position="23"/>
    </location>
</feature>
<evidence type="ECO:0000313" key="2">
    <source>
        <dbReference type="EMBL" id="TFK50363.1"/>
    </source>
</evidence>
<dbReference type="EMBL" id="ML213513">
    <property type="protein sequence ID" value="TFK50363.1"/>
    <property type="molecule type" value="Genomic_DNA"/>
</dbReference>
<proteinExistence type="predicted"/>
<protein>
    <submittedName>
        <fullName evidence="2">Het-C-domain-containing protein</fullName>
    </submittedName>
</protein>
<name>A0A5C3MZM8_9AGAM</name>
<evidence type="ECO:0000313" key="3">
    <source>
        <dbReference type="Proteomes" id="UP000305948"/>
    </source>
</evidence>
<dbReference type="InterPro" id="IPR010816">
    <property type="entry name" value="Het-C"/>
</dbReference>
<dbReference type="Pfam" id="PF07217">
    <property type="entry name" value="Het-C"/>
    <property type="match status" value="1"/>
</dbReference>
<dbReference type="AlphaFoldDB" id="A0A5C3MZM8"/>
<accession>A0A5C3MZM8</accession>
<dbReference type="PANTHER" id="PTHR14905:SF7">
    <property type="entry name" value="VON WILLEBRAND FACTOR A DOMAIN-CONTAINING PROTEIN 7"/>
    <property type="match status" value="1"/>
</dbReference>
<feature type="chain" id="PRO_5023067352" evidence="1">
    <location>
        <begin position="24"/>
        <end position="234"/>
    </location>
</feature>
<evidence type="ECO:0000256" key="1">
    <source>
        <dbReference type="SAM" id="SignalP"/>
    </source>
</evidence>
<keyword evidence="3" id="KW-1185">Reference proteome</keyword>
<sequence>MSHSTLIFCLVLFSFLFARPVAAFGAGEVPQGHKLDGHFWRHGDFSQVLMQLPVSFITMVGFTEMQRRVVYFGNWLREYSQFLDVTCLTHAPENVLRGVVSALGFREFGLATGEFDVTRKRLGVYQHVQHIDNPKGYSDQARATDNRLRGPINPRELDIDPETGMKSYIAKRGQGWDTSADYIRLVYGAIAEQETVLDAIAKLGLFPRCFVRAPGSLCFSLHLLPATSYISAKT</sequence>
<gene>
    <name evidence="2" type="ORF">OE88DRAFT_1631312</name>
</gene>
<dbReference type="Proteomes" id="UP000305948">
    <property type="component" value="Unassembled WGS sequence"/>
</dbReference>
<organism evidence="2 3">
    <name type="scientific">Heliocybe sulcata</name>
    <dbReference type="NCBI Taxonomy" id="5364"/>
    <lineage>
        <taxon>Eukaryota</taxon>
        <taxon>Fungi</taxon>
        <taxon>Dikarya</taxon>
        <taxon>Basidiomycota</taxon>
        <taxon>Agaricomycotina</taxon>
        <taxon>Agaricomycetes</taxon>
        <taxon>Gloeophyllales</taxon>
        <taxon>Gloeophyllaceae</taxon>
        <taxon>Heliocybe</taxon>
    </lineage>
</organism>